<dbReference type="GO" id="GO:0015473">
    <property type="term" value="F:fimbrial usher porin activity"/>
    <property type="evidence" value="ECO:0007669"/>
    <property type="project" value="InterPro"/>
</dbReference>
<keyword evidence="1" id="KW-0812">Transmembrane</keyword>
<evidence type="ECO:0000256" key="1">
    <source>
        <dbReference type="RuleBase" id="RU003884"/>
    </source>
</evidence>
<dbReference type="GO" id="GO:0009279">
    <property type="term" value="C:cell outer membrane"/>
    <property type="evidence" value="ECO:0007669"/>
    <property type="project" value="UniProtKB-SubCell"/>
</dbReference>
<dbReference type="PANTHER" id="PTHR30451">
    <property type="entry name" value="OUTER MEMBRANE USHER PROTEIN"/>
    <property type="match status" value="1"/>
</dbReference>
<keyword evidence="1" id="KW-1029">Fimbrium biogenesis</keyword>
<dbReference type="PROSITE" id="PS01151">
    <property type="entry name" value="FIMBRIAL_USHER"/>
    <property type="match status" value="1"/>
</dbReference>
<gene>
    <name evidence="2" type="ORF">WJ53_28380</name>
</gene>
<dbReference type="Gene3D" id="2.60.40.3110">
    <property type="match status" value="1"/>
</dbReference>
<dbReference type="EMBL" id="LOZE01000024">
    <property type="protein sequence ID" value="KVM37723.1"/>
    <property type="molecule type" value="Genomic_DNA"/>
</dbReference>
<accession>A0AB73G8A1</accession>
<protein>
    <recommendedName>
        <fullName evidence="4">Fimbrial protein</fullName>
    </recommendedName>
</protein>
<dbReference type="Pfam" id="PF00577">
    <property type="entry name" value="Usher"/>
    <property type="match status" value="1"/>
</dbReference>
<dbReference type="InterPro" id="IPR042186">
    <property type="entry name" value="FimD_plug_dom"/>
</dbReference>
<keyword evidence="1" id="KW-0998">Cell outer membrane</keyword>
<evidence type="ECO:0008006" key="4">
    <source>
        <dbReference type="Google" id="ProtNLM"/>
    </source>
</evidence>
<dbReference type="InterPro" id="IPR018030">
    <property type="entry name" value="Fimbrial_membr_usher_CS"/>
</dbReference>
<keyword evidence="1" id="KW-0813">Transport</keyword>
<comment type="caution">
    <text evidence="2">The sequence shown here is derived from an EMBL/GenBank/DDBJ whole genome shotgun (WGS) entry which is preliminary data.</text>
</comment>
<dbReference type="GO" id="GO:0009297">
    <property type="term" value="P:pilus assembly"/>
    <property type="evidence" value="ECO:0007669"/>
    <property type="project" value="InterPro"/>
</dbReference>
<name>A0AB73G8A1_9BURK</name>
<reference evidence="2 3" key="1">
    <citation type="submission" date="2015-11" db="EMBL/GenBank/DDBJ databases">
        <title>Expanding the genomic diversity of Burkholderia species for the development of highly accurate diagnostics.</title>
        <authorList>
            <person name="Sahl J."/>
            <person name="Keim P."/>
            <person name="Wagner D."/>
        </authorList>
    </citation>
    <scope>NUCLEOTIDE SEQUENCE [LARGE SCALE GENOMIC DNA]</scope>
    <source>
        <strain evidence="2 3">MSMB2058</strain>
    </source>
</reference>
<dbReference type="Proteomes" id="UP000061665">
    <property type="component" value="Unassembled WGS sequence"/>
</dbReference>
<dbReference type="RefSeq" id="WP_059906171.1">
    <property type="nucleotide sequence ID" value="NZ_LOYI01000035.1"/>
</dbReference>
<comment type="subcellular location">
    <subcellularLocation>
        <location evidence="1">Cell outer membrane</location>
        <topology evidence="1">Multi-pass membrane protein</topology>
    </subcellularLocation>
</comment>
<sequence length="625" mass="66420">MADVAGATSRAVSPACRAFVDAYPTTIVRLNPAQQTVDIVTPPEAQATREAQTREFSQHGAAGILNYRMLATHNRYASGASQFVQASTEAGFNYNGWIVRTRDYFSARNGTQQWDHLSAYAQRTFDRYGSVVQFGQINTQGDIVGGVPLDGIQFFPEQALAPQTAGQSLIQGIASSQARVEVRQNGILIHSTVVPPGPFTLSDVQLTSTARDVAVTVIETDGSQHQFIVPAAALQQVNIEPPTGPSFAIGKVRGISADTDGQIWLASATYGVSLGKQANLTGAASLTNGHRSIGGRIDTLPWSGANFSAQVTAADDRRVGERGIQTMMLGSVQLPWNFSLSASETRRTHGYWDVLETVGCPFGPGNPTDGDGSWLGARPQLQRTLGMTWSNAKFGAIGVSYSNSSTFGGSDSKRMFLSWGRQFGPVSLSVSLDSDMGSSEQSRTGTNVFATATFPLGRNSNSLYASRANKRQSFGVRTSAAINDYSSYSLSAGYDDRSKQPAFSGSLNVTPRYTQLAFSSSVSGNSSSFSAQASGGAVLHGHGVTFSPYPVRDTFGIIRIGDLSGVGVNTPAGRVWTDGAGRAVIPSLPAYGTGRIEVATKTLARNVDLVNGYQPVTSGRTRRRQ</sequence>
<dbReference type="PANTHER" id="PTHR30451:SF8">
    <property type="entry name" value="FIMBRIAL USHER PROTEIN"/>
    <property type="match status" value="1"/>
</dbReference>
<proteinExistence type="inferred from homology"/>
<evidence type="ECO:0000313" key="3">
    <source>
        <dbReference type="Proteomes" id="UP000061665"/>
    </source>
</evidence>
<comment type="similarity">
    <text evidence="1">Belongs to the fimbrial export usher family.</text>
</comment>
<organism evidence="2 3">
    <name type="scientific">Burkholderia ubonensis</name>
    <dbReference type="NCBI Taxonomy" id="101571"/>
    <lineage>
        <taxon>Bacteria</taxon>
        <taxon>Pseudomonadati</taxon>
        <taxon>Pseudomonadota</taxon>
        <taxon>Betaproteobacteria</taxon>
        <taxon>Burkholderiales</taxon>
        <taxon>Burkholderiaceae</taxon>
        <taxon>Burkholderia</taxon>
        <taxon>Burkholderia cepacia complex</taxon>
    </lineage>
</organism>
<dbReference type="InterPro" id="IPR000015">
    <property type="entry name" value="Fimb_usher"/>
</dbReference>
<keyword evidence="1" id="KW-0472">Membrane</keyword>
<evidence type="ECO:0000313" key="2">
    <source>
        <dbReference type="EMBL" id="KVM37723.1"/>
    </source>
</evidence>
<dbReference type="AlphaFoldDB" id="A0AB73G8A1"/>
<dbReference type="Gene3D" id="2.60.40.2610">
    <property type="entry name" value="Outer membrane usher protein FimD, plug domain"/>
    <property type="match status" value="1"/>
</dbReference>